<reference evidence="2" key="2">
    <citation type="submission" date="2015-01" db="EMBL/GenBank/DDBJ databases">
        <title>Evolutionary Origins and Diversification of the Mycorrhizal Mutualists.</title>
        <authorList>
            <consortium name="DOE Joint Genome Institute"/>
            <consortium name="Mycorrhizal Genomics Consortium"/>
            <person name="Kohler A."/>
            <person name="Kuo A."/>
            <person name="Nagy L.G."/>
            <person name="Floudas D."/>
            <person name="Copeland A."/>
            <person name="Barry K.W."/>
            <person name="Cichocki N."/>
            <person name="Veneault-Fourrey C."/>
            <person name="LaButti K."/>
            <person name="Lindquist E.A."/>
            <person name="Lipzen A."/>
            <person name="Lundell T."/>
            <person name="Morin E."/>
            <person name="Murat C."/>
            <person name="Riley R."/>
            <person name="Ohm R."/>
            <person name="Sun H."/>
            <person name="Tunlid A."/>
            <person name="Henrissat B."/>
            <person name="Grigoriev I.V."/>
            <person name="Hibbett D.S."/>
            <person name="Martin F."/>
        </authorList>
    </citation>
    <scope>NUCLEOTIDE SEQUENCE [LARGE SCALE GENOMIC DNA]</scope>
    <source>
        <strain evidence="2">h7</strain>
    </source>
</reference>
<proteinExistence type="predicted"/>
<dbReference type="HOGENOM" id="CLU_1768301_0_0_1"/>
<keyword evidence="2" id="KW-1185">Reference proteome</keyword>
<dbReference type="Proteomes" id="UP000053424">
    <property type="component" value="Unassembled WGS sequence"/>
</dbReference>
<evidence type="ECO:0000313" key="1">
    <source>
        <dbReference type="EMBL" id="KIM40836.1"/>
    </source>
</evidence>
<protein>
    <submittedName>
        <fullName evidence="1">Uncharacterized protein</fullName>
    </submittedName>
</protein>
<gene>
    <name evidence="1" type="ORF">M413DRAFT_11161</name>
</gene>
<organism evidence="1 2">
    <name type="scientific">Hebeloma cylindrosporum</name>
    <dbReference type="NCBI Taxonomy" id="76867"/>
    <lineage>
        <taxon>Eukaryota</taxon>
        <taxon>Fungi</taxon>
        <taxon>Dikarya</taxon>
        <taxon>Basidiomycota</taxon>
        <taxon>Agaricomycotina</taxon>
        <taxon>Agaricomycetes</taxon>
        <taxon>Agaricomycetidae</taxon>
        <taxon>Agaricales</taxon>
        <taxon>Agaricineae</taxon>
        <taxon>Hymenogastraceae</taxon>
        <taxon>Hebeloma</taxon>
    </lineage>
</organism>
<name>A0A0C3CB42_HEBCY</name>
<evidence type="ECO:0000313" key="2">
    <source>
        <dbReference type="Proteomes" id="UP000053424"/>
    </source>
</evidence>
<accession>A0A0C3CB42</accession>
<reference evidence="1 2" key="1">
    <citation type="submission" date="2014-04" db="EMBL/GenBank/DDBJ databases">
        <authorList>
            <consortium name="DOE Joint Genome Institute"/>
            <person name="Kuo A."/>
            <person name="Gay G."/>
            <person name="Dore J."/>
            <person name="Kohler A."/>
            <person name="Nagy L.G."/>
            <person name="Floudas D."/>
            <person name="Copeland A."/>
            <person name="Barry K.W."/>
            <person name="Cichocki N."/>
            <person name="Veneault-Fourrey C."/>
            <person name="LaButti K."/>
            <person name="Lindquist E.A."/>
            <person name="Lipzen A."/>
            <person name="Lundell T."/>
            <person name="Morin E."/>
            <person name="Murat C."/>
            <person name="Sun H."/>
            <person name="Tunlid A."/>
            <person name="Henrissat B."/>
            <person name="Grigoriev I.V."/>
            <person name="Hibbett D.S."/>
            <person name="Martin F."/>
            <person name="Nordberg H.P."/>
            <person name="Cantor M.N."/>
            <person name="Hua S.X."/>
        </authorList>
    </citation>
    <scope>NUCLEOTIDE SEQUENCE [LARGE SCALE GENOMIC DNA]</scope>
    <source>
        <strain evidence="2">h7</strain>
    </source>
</reference>
<dbReference type="EMBL" id="KN831781">
    <property type="protein sequence ID" value="KIM40836.1"/>
    <property type="molecule type" value="Genomic_DNA"/>
</dbReference>
<sequence>MSNTLFFAMDPTKGIANLTSITRADIRHDTYELVDKAYELTAAKGDIEWELYRRFWNSLVKANAYRTVKKHLVLKVESLKTVRLKDCTGVVQPMSLAISVSKEDLEILRRAVACYRQDMSNGRQEIFQWKVNSYFQALMCTVGEFDG</sequence>
<dbReference type="AlphaFoldDB" id="A0A0C3CB42"/>